<reference evidence="3" key="1">
    <citation type="submission" date="2017-03" db="EMBL/GenBank/DDBJ databases">
        <title>Phytopthora megakarya and P. palmivora, two closely related causual agents of cacao black pod achieved similar genome size and gene model numbers by different mechanisms.</title>
        <authorList>
            <person name="Ali S."/>
            <person name="Shao J."/>
            <person name="Larry D.J."/>
            <person name="Kronmiller B."/>
            <person name="Shen D."/>
            <person name="Strem M.D."/>
            <person name="Melnick R.L."/>
            <person name="Guiltinan M.J."/>
            <person name="Tyler B.M."/>
            <person name="Meinhardt L.W."/>
            <person name="Bailey B.A."/>
        </authorList>
    </citation>
    <scope>NUCLEOTIDE SEQUENCE [LARGE SCALE GENOMIC DNA]</scope>
    <source>
        <strain evidence="3">zdho120</strain>
    </source>
</reference>
<dbReference type="AlphaFoldDB" id="A0A225UMF9"/>
<sequence>MCIYELGEHNANTSSPKSKRMVHAKGLLRNRESDCNGNDDSGKPIVGNGEDTAPFYIVLST</sequence>
<comment type="caution">
    <text evidence="2">The sequence shown here is derived from an EMBL/GenBank/DDBJ whole genome shotgun (WGS) entry which is preliminary data.</text>
</comment>
<dbReference type="Proteomes" id="UP000198211">
    <property type="component" value="Unassembled WGS sequence"/>
</dbReference>
<name>A0A225UMF9_9STRA</name>
<proteinExistence type="predicted"/>
<evidence type="ECO:0000313" key="2">
    <source>
        <dbReference type="EMBL" id="OWY94163.1"/>
    </source>
</evidence>
<gene>
    <name evidence="2" type="ORF">PHMEG_00036185</name>
</gene>
<organism evidence="2 3">
    <name type="scientific">Phytophthora megakarya</name>
    <dbReference type="NCBI Taxonomy" id="4795"/>
    <lineage>
        <taxon>Eukaryota</taxon>
        <taxon>Sar</taxon>
        <taxon>Stramenopiles</taxon>
        <taxon>Oomycota</taxon>
        <taxon>Peronosporomycetes</taxon>
        <taxon>Peronosporales</taxon>
        <taxon>Peronosporaceae</taxon>
        <taxon>Phytophthora</taxon>
    </lineage>
</organism>
<dbReference type="EMBL" id="NBNE01014807">
    <property type="protein sequence ID" value="OWY94163.1"/>
    <property type="molecule type" value="Genomic_DNA"/>
</dbReference>
<evidence type="ECO:0000313" key="3">
    <source>
        <dbReference type="Proteomes" id="UP000198211"/>
    </source>
</evidence>
<protein>
    <submittedName>
        <fullName evidence="2">Uncharacterized protein</fullName>
    </submittedName>
</protein>
<feature type="region of interest" description="Disordered" evidence="1">
    <location>
        <begin position="29"/>
        <end position="48"/>
    </location>
</feature>
<accession>A0A225UMF9</accession>
<evidence type="ECO:0000256" key="1">
    <source>
        <dbReference type="SAM" id="MobiDB-lite"/>
    </source>
</evidence>
<keyword evidence="3" id="KW-1185">Reference proteome</keyword>